<proteinExistence type="predicted"/>
<accession>A0A0R3U9Z0</accession>
<keyword evidence="3" id="KW-1185">Reference proteome</keyword>
<gene>
    <name evidence="2" type="ORF">MCOS_LOCUS3739</name>
</gene>
<feature type="region of interest" description="Disordered" evidence="1">
    <location>
        <begin position="160"/>
        <end position="189"/>
    </location>
</feature>
<reference evidence="2 3" key="1">
    <citation type="submission" date="2018-10" db="EMBL/GenBank/DDBJ databases">
        <authorList>
            <consortium name="Pathogen Informatics"/>
        </authorList>
    </citation>
    <scope>NUCLEOTIDE SEQUENCE [LARGE SCALE GENOMIC DNA]</scope>
</reference>
<evidence type="ECO:0000313" key="2">
    <source>
        <dbReference type="EMBL" id="VDD77736.1"/>
    </source>
</evidence>
<evidence type="ECO:0000313" key="3">
    <source>
        <dbReference type="Proteomes" id="UP000267029"/>
    </source>
</evidence>
<sequence>MGQAASSNRRGKRGSKKCVKANFNCIKGGNKMPVSGGGDICNESCVGHREHTPLPLTDHYKSIKTVMCDCARGPPTEGDTNEALVDTISPYCVQSRVKAVGSGVLTTDHVYDEVYESSSHIYDEVYDSNSLSSVERVYDNLYESNCLSCHSYHSQVGGIDADSPRSNVRATRHTDRSPPEAYWDHVSHE</sequence>
<dbReference type="EMBL" id="UXSR01000961">
    <property type="protein sequence ID" value="VDD77736.1"/>
    <property type="molecule type" value="Genomic_DNA"/>
</dbReference>
<evidence type="ECO:0000256" key="1">
    <source>
        <dbReference type="SAM" id="MobiDB-lite"/>
    </source>
</evidence>
<protein>
    <submittedName>
        <fullName evidence="2">Uncharacterized protein</fullName>
    </submittedName>
</protein>
<dbReference type="Proteomes" id="UP000267029">
    <property type="component" value="Unassembled WGS sequence"/>
</dbReference>
<feature type="compositionally biased region" description="Basic and acidic residues" evidence="1">
    <location>
        <begin position="172"/>
        <end position="189"/>
    </location>
</feature>
<name>A0A0R3U9Z0_MESCO</name>
<organism evidence="2 3">
    <name type="scientific">Mesocestoides corti</name>
    <name type="common">Flatworm</name>
    <dbReference type="NCBI Taxonomy" id="53468"/>
    <lineage>
        <taxon>Eukaryota</taxon>
        <taxon>Metazoa</taxon>
        <taxon>Spiralia</taxon>
        <taxon>Lophotrochozoa</taxon>
        <taxon>Platyhelminthes</taxon>
        <taxon>Cestoda</taxon>
        <taxon>Eucestoda</taxon>
        <taxon>Cyclophyllidea</taxon>
        <taxon>Mesocestoididae</taxon>
        <taxon>Mesocestoides</taxon>
    </lineage>
</organism>
<dbReference type="AlphaFoldDB" id="A0A0R3U9Z0"/>